<reference evidence="1 2" key="1">
    <citation type="journal article" date="2019" name="Nat. Med.">
        <title>A library of human gut bacterial isolates paired with longitudinal multiomics data enables mechanistic microbiome research.</title>
        <authorList>
            <person name="Poyet M."/>
            <person name="Groussin M."/>
            <person name="Gibbons S.M."/>
            <person name="Avila-Pacheco J."/>
            <person name="Jiang X."/>
            <person name="Kearney S.M."/>
            <person name="Perrotta A.R."/>
            <person name="Berdy B."/>
            <person name="Zhao S."/>
            <person name="Lieberman T.D."/>
            <person name="Swanson P.K."/>
            <person name="Smith M."/>
            <person name="Roesemann S."/>
            <person name="Alexander J.E."/>
            <person name="Rich S.A."/>
            <person name="Livny J."/>
            <person name="Vlamakis H."/>
            <person name="Clish C."/>
            <person name="Bullock K."/>
            <person name="Deik A."/>
            <person name="Scott J."/>
            <person name="Pierce K.A."/>
            <person name="Xavier R.J."/>
            <person name="Alm E.J."/>
        </authorList>
    </citation>
    <scope>NUCLEOTIDE SEQUENCE [LARGE SCALE GENOMIC DNA]</scope>
    <source>
        <strain evidence="1 2">BIOML-A6</strain>
    </source>
</reference>
<dbReference type="EMBL" id="VVYV01000044">
    <property type="protein sequence ID" value="KAA5414154.1"/>
    <property type="molecule type" value="Genomic_DNA"/>
</dbReference>
<comment type="caution">
    <text evidence="1">The sequence shown here is derived from an EMBL/GenBank/DDBJ whole genome shotgun (WGS) entry which is preliminary data.</text>
</comment>
<organism evidence="1 2">
    <name type="scientific">Bacteroides cellulosilyticus</name>
    <dbReference type="NCBI Taxonomy" id="246787"/>
    <lineage>
        <taxon>Bacteria</taxon>
        <taxon>Pseudomonadati</taxon>
        <taxon>Bacteroidota</taxon>
        <taxon>Bacteroidia</taxon>
        <taxon>Bacteroidales</taxon>
        <taxon>Bacteroidaceae</taxon>
        <taxon>Bacteroides</taxon>
    </lineage>
</organism>
<name>A0A108T2M6_9BACE</name>
<dbReference type="RefSeq" id="WP_007215714.1">
    <property type="nucleotide sequence ID" value="NZ_CABMLT010000030.1"/>
</dbReference>
<gene>
    <name evidence="1" type="ORF">F2Y81_21275</name>
</gene>
<accession>A0A108T2M6</accession>
<protein>
    <submittedName>
        <fullName evidence="1">Uncharacterized protein</fullName>
    </submittedName>
</protein>
<dbReference type="Proteomes" id="UP000448877">
    <property type="component" value="Unassembled WGS sequence"/>
</dbReference>
<dbReference type="AlphaFoldDB" id="A0A108T2M6"/>
<evidence type="ECO:0000313" key="2">
    <source>
        <dbReference type="Proteomes" id="UP000448877"/>
    </source>
</evidence>
<sequence>MAKGYNRRNFLLRVRDIQDIYMQHHTRGCTDKFIYQNHIYPTYKIGRTTFYNYLATPAVKELKELEERMRLEREERARQLSMFREEESDSFIK</sequence>
<proteinExistence type="predicted"/>
<evidence type="ECO:0000313" key="1">
    <source>
        <dbReference type="EMBL" id="KAA5414154.1"/>
    </source>
</evidence>